<dbReference type="PANTHER" id="PTHR28080:SF1">
    <property type="entry name" value="PEROXISOMAL BIOGENESIS FACTOR 3"/>
    <property type="match status" value="1"/>
</dbReference>
<comment type="function">
    <text evidence="4">Involved in peroxisome biosynthesis and integrity. Assembles membrane vesicles before the matrix proteins are translocated. As a docking factor for PEX19, is necessary for the import of peroxisomal membrane proteins in the peroxisomes.</text>
</comment>
<evidence type="ECO:0000256" key="2">
    <source>
        <dbReference type="ARBA" id="ARBA00014294"/>
    </source>
</evidence>
<name>A0A8K0D7X7_IGNLU</name>
<sequence>MSVFSKIGGFLRRNRNRFFVGGIIVTGSILLTRYAQQKLREWQQNEAKEFFERTRKQQHFESTERTCNQTILSLVGALNEALSKAINTEDIVAELRNNPENKIELWEELKVLVFCKVSSLIYVSTLLVTMLRVQLNVIGGYLYKDPSCITLEMQQKYLCLCHNLLDAGTLTVFKLLEGEYKKILEILPLQRQLKIDDLEKIFWATQMAVRENSDDPIKNFKNFVIPDNMLNGRDVFNKMVQDTADLLDSDEVKNLVSSCVSRGFVLLGDQIAEYYSPSGSNTFVHPSDVKIHLAKLIPIINGLSSKHSLPDLLIQQLITNDKLKTLGANVYEAFSYNNNNL</sequence>
<evidence type="ECO:0000313" key="6">
    <source>
        <dbReference type="EMBL" id="KAF2897922.1"/>
    </source>
</evidence>
<dbReference type="GO" id="GO:0030674">
    <property type="term" value="F:protein-macromolecule adaptor activity"/>
    <property type="evidence" value="ECO:0007669"/>
    <property type="project" value="TreeGrafter"/>
</dbReference>
<dbReference type="GO" id="GO:0005778">
    <property type="term" value="C:peroxisomal membrane"/>
    <property type="evidence" value="ECO:0007669"/>
    <property type="project" value="InterPro"/>
</dbReference>
<evidence type="ECO:0000256" key="5">
    <source>
        <dbReference type="ARBA" id="ARBA00029630"/>
    </source>
</evidence>
<dbReference type="Proteomes" id="UP000801492">
    <property type="component" value="Unassembled WGS sequence"/>
</dbReference>
<evidence type="ECO:0000256" key="1">
    <source>
        <dbReference type="ARBA" id="ARBA00011494"/>
    </source>
</evidence>
<keyword evidence="7" id="KW-1185">Reference proteome</keyword>
<dbReference type="InterPro" id="IPR006966">
    <property type="entry name" value="Peroxin-3"/>
</dbReference>
<proteinExistence type="predicted"/>
<comment type="caution">
    <text evidence="6">The sequence shown here is derived from an EMBL/GenBank/DDBJ whole genome shotgun (WGS) entry which is preliminary data.</text>
</comment>
<evidence type="ECO:0000256" key="3">
    <source>
        <dbReference type="ARBA" id="ARBA00022593"/>
    </source>
</evidence>
<evidence type="ECO:0000313" key="7">
    <source>
        <dbReference type="Proteomes" id="UP000801492"/>
    </source>
</evidence>
<reference evidence="6" key="1">
    <citation type="submission" date="2019-08" db="EMBL/GenBank/DDBJ databases">
        <title>The genome of the North American firefly Photinus pyralis.</title>
        <authorList>
            <consortium name="Photinus pyralis genome working group"/>
            <person name="Fallon T.R."/>
            <person name="Sander Lower S.E."/>
            <person name="Weng J.-K."/>
        </authorList>
    </citation>
    <scope>NUCLEOTIDE SEQUENCE</scope>
    <source>
        <strain evidence="6">TRF0915ILg1</strain>
        <tissue evidence="6">Whole body</tissue>
    </source>
</reference>
<dbReference type="Pfam" id="PF04882">
    <property type="entry name" value="Peroxin-3"/>
    <property type="match status" value="3"/>
</dbReference>
<dbReference type="GO" id="GO:0045046">
    <property type="term" value="P:protein import into peroxisome membrane"/>
    <property type="evidence" value="ECO:0007669"/>
    <property type="project" value="TreeGrafter"/>
</dbReference>
<dbReference type="OrthoDB" id="45930at2759"/>
<organism evidence="6 7">
    <name type="scientific">Ignelater luminosus</name>
    <name type="common">Cucubano</name>
    <name type="synonym">Pyrophorus luminosus</name>
    <dbReference type="NCBI Taxonomy" id="2038154"/>
    <lineage>
        <taxon>Eukaryota</taxon>
        <taxon>Metazoa</taxon>
        <taxon>Ecdysozoa</taxon>
        <taxon>Arthropoda</taxon>
        <taxon>Hexapoda</taxon>
        <taxon>Insecta</taxon>
        <taxon>Pterygota</taxon>
        <taxon>Neoptera</taxon>
        <taxon>Endopterygota</taxon>
        <taxon>Coleoptera</taxon>
        <taxon>Polyphaga</taxon>
        <taxon>Elateriformia</taxon>
        <taxon>Elateroidea</taxon>
        <taxon>Elateridae</taxon>
        <taxon>Agrypninae</taxon>
        <taxon>Pyrophorini</taxon>
        <taxon>Ignelater</taxon>
    </lineage>
</organism>
<dbReference type="AlphaFoldDB" id="A0A8K0D7X7"/>
<dbReference type="PANTHER" id="PTHR28080">
    <property type="entry name" value="PEROXISOMAL BIOGENESIS FACTOR 3"/>
    <property type="match status" value="1"/>
</dbReference>
<keyword evidence="3" id="KW-0962">Peroxisome biogenesis</keyword>
<evidence type="ECO:0000256" key="4">
    <source>
        <dbReference type="ARBA" id="ARBA00025338"/>
    </source>
</evidence>
<protein>
    <recommendedName>
        <fullName evidence="2">Peroxisomal biogenesis factor 3</fullName>
    </recommendedName>
    <alternativeName>
        <fullName evidence="5">Peroxisomal assembly protein PEX3</fullName>
    </alternativeName>
</protein>
<accession>A0A8K0D7X7</accession>
<dbReference type="EMBL" id="VTPC01003853">
    <property type="protein sequence ID" value="KAF2897922.1"/>
    <property type="molecule type" value="Genomic_DNA"/>
</dbReference>
<comment type="subunit">
    <text evidence="1">Interacts with PEX19.</text>
</comment>
<gene>
    <name evidence="6" type="ORF">ILUMI_08253</name>
</gene>